<evidence type="ECO:0000313" key="1">
    <source>
        <dbReference type="EMBL" id="AUE22832.1"/>
    </source>
</evidence>
<organism evidence="1 2">
    <name type="scientific">Aeromonas phage Ah1</name>
    <dbReference type="NCBI Taxonomy" id="2053701"/>
    <lineage>
        <taxon>Viruses</taxon>
        <taxon>Duplodnaviria</taxon>
        <taxon>Heunggongvirae</taxon>
        <taxon>Uroviricota</taxon>
        <taxon>Caudoviricetes</taxon>
        <taxon>Pantevenvirales</taxon>
        <taxon>Straboviridae</taxon>
        <taxon>Cinqassovirus</taxon>
        <taxon>Cinqassovirus ah1</taxon>
    </lineage>
</organism>
<gene>
    <name evidence="1" type="ORF">Ah1_00314</name>
</gene>
<proteinExistence type="predicted"/>
<protein>
    <submittedName>
        <fullName evidence="1">Uncharacterized protein</fullName>
    </submittedName>
</protein>
<keyword evidence="2" id="KW-1185">Reference proteome</keyword>
<accession>A0A2H4YF79</accession>
<dbReference type="EMBL" id="MG250483">
    <property type="protein sequence ID" value="AUE22832.1"/>
    <property type="molecule type" value="Genomic_DNA"/>
</dbReference>
<dbReference type="Proteomes" id="UP000240934">
    <property type="component" value="Segment"/>
</dbReference>
<reference evidence="1 2" key="1">
    <citation type="submission" date="2017-10" db="EMBL/GenBank/DDBJ databases">
        <title>Antibacterial composition for extension of chilled fish shelf life and decreasing of risk of food-borne infections, bacteriophage strains for its preparation.</title>
        <authorList>
            <person name="Zulkarneev E.R."/>
            <person name="Aleshkin A.V."/>
            <person name="Rubalsky O.V."/>
            <person name="Kiseleva I.A."/>
            <person name="Rubalskii E.O."/>
            <person name="Lebedev S.N."/>
        </authorList>
    </citation>
    <scope>NUCLEOTIDE SEQUENCE [LARGE SCALE GENOMIC DNA]</scope>
</reference>
<name>A0A2H4YF79_9CAUD</name>
<evidence type="ECO:0000313" key="2">
    <source>
        <dbReference type="Proteomes" id="UP000240934"/>
    </source>
</evidence>
<sequence length="49" mass="5501">MLKSMLQTLGTVLGMLAGMTIVQNGYELNWIIIGELAASMTLFYFHHKI</sequence>